<feature type="transmembrane region" description="Helical" evidence="1">
    <location>
        <begin position="236"/>
        <end position="257"/>
    </location>
</feature>
<keyword evidence="2" id="KW-0732">Signal</keyword>
<accession>A0A5K3EU54</accession>
<feature type="signal peptide" evidence="2">
    <location>
        <begin position="1"/>
        <end position="26"/>
    </location>
</feature>
<proteinExistence type="predicted"/>
<evidence type="ECO:0000256" key="1">
    <source>
        <dbReference type="SAM" id="Phobius"/>
    </source>
</evidence>
<organism evidence="3">
    <name type="scientific">Mesocestoides corti</name>
    <name type="common">Flatworm</name>
    <dbReference type="NCBI Taxonomy" id="53468"/>
    <lineage>
        <taxon>Eukaryota</taxon>
        <taxon>Metazoa</taxon>
        <taxon>Spiralia</taxon>
        <taxon>Lophotrochozoa</taxon>
        <taxon>Platyhelminthes</taxon>
        <taxon>Cestoda</taxon>
        <taxon>Eucestoda</taxon>
        <taxon>Cyclophyllidea</taxon>
        <taxon>Mesocestoididae</taxon>
        <taxon>Mesocestoides</taxon>
    </lineage>
</organism>
<feature type="chain" id="PRO_5024413877" evidence="2">
    <location>
        <begin position="27"/>
        <end position="372"/>
    </location>
</feature>
<keyword evidence="1" id="KW-0812">Transmembrane</keyword>
<evidence type="ECO:0000313" key="3">
    <source>
        <dbReference type="WBParaSite" id="MCU_003070-RA"/>
    </source>
</evidence>
<reference evidence="3" key="1">
    <citation type="submission" date="2019-11" db="UniProtKB">
        <authorList>
            <consortium name="WormBaseParasite"/>
        </authorList>
    </citation>
    <scope>IDENTIFICATION</scope>
</reference>
<keyword evidence="1" id="KW-1133">Transmembrane helix</keyword>
<keyword evidence="1" id="KW-0472">Membrane</keyword>
<feature type="transmembrane region" description="Helical" evidence="1">
    <location>
        <begin position="125"/>
        <end position="149"/>
    </location>
</feature>
<dbReference type="WBParaSite" id="MCU_003070-RA">
    <property type="protein sequence ID" value="MCU_003070-RA"/>
    <property type="gene ID" value="MCU_003070"/>
</dbReference>
<sequence length="372" mass="41393">MEFRALHPSCLFLMLLSEATLCQSKAQQDQRWGIEQDINRLLADDIGLNRDDTNNWLNNTEAANISSSENVTSYWHLPADAPLPEPSTLDSLRSQATTKDFNQIQKSEALLRHCPRLKILPFRPIYEFVACACWCLLFGLLSSAWMVLLCGKRSKTNRSTQGDVYMFKCKLILGLNIHASGHRLHLPFLSRVTHDYTCQHEQFPMKPSTTAHIASTITEMIPAAVALFTSPVVSGLQLACSAVAAAAIGLWILSIALNENRFLPRAQTAGMLIAISLFYTATLVGYNSRLTLASAITTRNTYIPGEVKRETSGRVCSTSSDAKLSPRELLEIPKFTRTQFFDTLSVSPNEQTDQCCSNRSVQIITVYEPVVD</sequence>
<dbReference type="AlphaFoldDB" id="A0A5K3EU54"/>
<feature type="transmembrane region" description="Helical" evidence="1">
    <location>
        <begin position="269"/>
        <end position="286"/>
    </location>
</feature>
<name>A0A5K3EU54_MESCO</name>
<evidence type="ECO:0000256" key="2">
    <source>
        <dbReference type="SAM" id="SignalP"/>
    </source>
</evidence>
<protein>
    <submittedName>
        <fullName evidence="3">Transmembrane protein</fullName>
    </submittedName>
</protein>